<name>A0A147BPK5_IXORI</name>
<accession>A0A147BPK5</accession>
<reference evidence="1" key="1">
    <citation type="journal article" date="2018" name="PLoS Negl. Trop. Dis.">
        <title>Sialome diversity of ticks revealed by RNAseq of single tick salivary glands.</title>
        <authorList>
            <person name="Perner J."/>
            <person name="Kropackova S."/>
            <person name="Kopacek P."/>
            <person name="Ribeiro J.M."/>
        </authorList>
    </citation>
    <scope>NUCLEOTIDE SEQUENCE</scope>
    <source>
        <strain evidence="1">Siblings of single egg batch collected in Ceske Budejovice</strain>
        <tissue evidence="1">Salivary glands</tissue>
    </source>
</reference>
<dbReference type="EMBL" id="GEGO01002705">
    <property type="protein sequence ID" value="JAR92699.1"/>
    <property type="molecule type" value="Transcribed_RNA"/>
</dbReference>
<proteinExistence type="predicted"/>
<evidence type="ECO:0000313" key="1">
    <source>
        <dbReference type="EMBL" id="JAR92699.1"/>
    </source>
</evidence>
<protein>
    <submittedName>
        <fullName evidence="1">Putative tick transposon</fullName>
    </submittedName>
</protein>
<organism evidence="1">
    <name type="scientific">Ixodes ricinus</name>
    <name type="common">Common tick</name>
    <name type="synonym">Acarus ricinus</name>
    <dbReference type="NCBI Taxonomy" id="34613"/>
    <lineage>
        <taxon>Eukaryota</taxon>
        <taxon>Metazoa</taxon>
        <taxon>Ecdysozoa</taxon>
        <taxon>Arthropoda</taxon>
        <taxon>Chelicerata</taxon>
        <taxon>Arachnida</taxon>
        <taxon>Acari</taxon>
        <taxon>Parasitiformes</taxon>
        <taxon>Ixodida</taxon>
        <taxon>Ixodoidea</taxon>
        <taxon>Ixodidae</taxon>
        <taxon>Ixodinae</taxon>
        <taxon>Ixodes</taxon>
    </lineage>
</organism>
<dbReference type="AlphaFoldDB" id="A0A147BPK5"/>
<sequence length="90" mass="9813">MHLRKTFTSFIHLISFICGTTWGAKATSVLRLYKALFEGLLRYSLPVFHGMCATNLKQLQSIQGSPLRACLGVPHSTSTLGVIAEAGPIH</sequence>